<keyword evidence="2" id="KW-1185">Reference proteome</keyword>
<name>A0ACC0MZK0_RHOML</name>
<sequence>MLDCIGRLASLFTYCSFSHVKRNCNRALQTLAKNSLLSSSKESWRSNFPPCPTDVARVDVRASGPLLIH</sequence>
<comment type="caution">
    <text evidence="1">The sequence shown here is derived from an EMBL/GenBank/DDBJ whole genome shotgun (WGS) entry which is preliminary data.</text>
</comment>
<accession>A0ACC0MZK0</accession>
<protein>
    <submittedName>
        <fullName evidence="1">Uncharacterized protein</fullName>
    </submittedName>
</protein>
<proteinExistence type="predicted"/>
<evidence type="ECO:0000313" key="2">
    <source>
        <dbReference type="Proteomes" id="UP001062846"/>
    </source>
</evidence>
<gene>
    <name evidence="1" type="ORF">RHMOL_Rhmol07G0121800</name>
</gene>
<organism evidence="1 2">
    <name type="scientific">Rhododendron molle</name>
    <name type="common">Chinese azalea</name>
    <name type="synonym">Azalea mollis</name>
    <dbReference type="NCBI Taxonomy" id="49168"/>
    <lineage>
        <taxon>Eukaryota</taxon>
        <taxon>Viridiplantae</taxon>
        <taxon>Streptophyta</taxon>
        <taxon>Embryophyta</taxon>
        <taxon>Tracheophyta</taxon>
        <taxon>Spermatophyta</taxon>
        <taxon>Magnoliopsida</taxon>
        <taxon>eudicotyledons</taxon>
        <taxon>Gunneridae</taxon>
        <taxon>Pentapetalae</taxon>
        <taxon>asterids</taxon>
        <taxon>Ericales</taxon>
        <taxon>Ericaceae</taxon>
        <taxon>Ericoideae</taxon>
        <taxon>Rhodoreae</taxon>
        <taxon>Rhododendron</taxon>
    </lineage>
</organism>
<evidence type="ECO:0000313" key="1">
    <source>
        <dbReference type="EMBL" id="KAI8546487.1"/>
    </source>
</evidence>
<reference evidence="1" key="1">
    <citation type="submission" date="2022-02" db="EMBL/GenBank/DDBJ databases">
        <title>Plant Genome Project.</title>
        <authorList>
            <person name="Zhang R.-G."/>
        </authorList>
    </citation>
    <scope>NUCLEOTIDE SEQUENCE</scope>
    <source>
        <strain evidence="1">AT1</strain>
    </source>
</reference>
<dbReference type="EMBL" id="CM046394">
    <property type="protein sequence ID" value="KAI8546487.1"/>
    <property type="molecule type" value="Genomic_DNA"/>
</dbReference>
<dbReference type="Proteomes" id="UP001062846">
    <property type="component" value="Chromosome 7"/>
</dbReference>